<protein>
    <submittedName>
        <fullName evidence="3">Dermcidin</fullName>
    </submittedName>
</protein>
<gene>
    <name evidence="3" type="primary">DCD</name>
</gene>
<keyword evidence="2" id="KW-0732">Signal</keyword>
<name>A0A024FCL2_BOVIN</name>
<organism evidence="3">
    <name type="scientific">Bos taurus</name>
    <name type="common">Bovine</name>
    <dbReference type="NCBI Taxonomy" id="9913"/>
    <lineage>
        <taxon>Eukaryota</taxon>
        <taxon>Metazoa</taxon>
        <taxon>Chordata</taxon>
        <taxon>Craniata</taxon>
        <taxon>Vertebrata</taxon>
        <taxon>Euteleostomi</taxon>
        <taxon>Mammalia</taxon>
        <taxon>Eutheria</taxon>
        <taxon>Laurasiatheria</taxon>
        <taxon>Artiodactyla</taxon>
        <taxon>Ruminantia</taxon>
        <taxon>Pecora</taxon>
        <taxon>Bovidae</taxon>
        <taxon>Bovinae</taxon>
        <taxon>Bos</taxon>
    </lineage>
</organism>
<feature type="chain" id="PRO_5001531241" evidence="2">
    <location>
        <begin position="22"/>
        <end position="112"/>
    </location>
</feature>
<dbReference type="EMBL" id="AB932628">
    <property type="protein sequence ID" value="BAO74230.1"/>
    <property type="molecule type" value="Genomic_DNA"/>
</dbReference>
<evidence type="ECO:0000256" key="1">
    <source>
        <dbReference type="SAM" id="MobiDB-lite"/>
    </source>
</evidence>
<evidence type="ECO:0000256" key="2">
    <source>
        <dbReference type="SAM" id="SignalP"/>
    </source>
</evidence>
<reference evidence="3" key="1">
    <citation type="submission" date="2014-04" db="EMBL/GenBank/DDBJ databases">
        <title>Molecular characterization of novel dermcidin gene from Bos taurus.</title>
        <authorList>
            <person name="Sabry N.M."/>
        </authorList>
    </citation>
    <scope>NUCLEOTIDE SEQUENCE</scope>
    <source>
        <tissue evidence="3">Blood</tissue>
    </source>
</reference>
<accession>A0A024FCL2</accession>
<feature type="region of interest" description="Disordered" evidence="1">
    <location>
        <begin position="61"/>
        <end position="81"/>
    </location>
</feature>
<feature type="signal peptide" evidence="2">
    <location>
        <begin position="1"/>
        <end position="21"/>
    </location>
</feature>
<evidence type="ECO:0000313" key="3">
    <source>
        <dbReference type="EMBL" id="BAO74230.1"/>
    </source>
</evidence>
<dbReference type="AlphaFoldDB" id="A0A024FCL2"/>
<proteinExistence type="predicted"/>
<sequence>MRLTAPLLLAALAAALECARGCLCPRIERKGFMKSHALEQNKEKGCSGLEAEQGKGKGRKLCIKSPLQTPPSPPWESGACPAPFPQLPSFQLPVLSSQTPLAPFTPVGGQMF</sequence>